<keyword evidence="1" id="KW-1133">Transmembrane helix</keyword>
<organism evidence="2">
    <name type="scientific">Candidatus Methanophagaceae archaeon ANME-1 ERB6</name>
    <dbReference type="NCBI Taxonomy" id="2759912"/>
    <lineage>
        <taxon>Archaea</taxon>
        <taxon>Methanobacteriati</taxon>
        <taxon>Methanobacteriota</taxon>
        <taxon>Stenosarchaea group</taxon>
        <taxon>Methanomicrobia</taxon>
        <taxon>Candidatus Methanophagales</taxon>
        <taxon>Candidatus Methanophagaceae</taxon>
    </lineage>
</organism>
<evidence type="ECO:0000313" key="2">
    <source>
        <dbReference type="EMBL" id="QNO51527.1"/>
    </source>
</evidence>
<gene>
    <name evidence="2" type="ORF">CBNPKNJC_00042</name>
</gene>
<dbReference type="EMBL" id="MT631471">
    <property type="protein sequence ID" value="QNO51527.1"/>
    <property type="molecule type" value="Genomic_DNA"/>
</dbReference>
<feature type="transmembrane region" description="Helical" evidence="1">
    <location>
        <begin position="27"/>
        <end position="45"/>
    </location>
</feature>
<protein>
    <recommendedName>
        <fullName evidence="3">Transposase IS4-like domain-containing protein</fullName>
    </recommendedName>
</protein>
<accession>A0A7G9YU43</accession>
<reference evidence="2" key="1">
    <citation type="submission" date="2020-06" db="EMBL/GenBank/DDBJ databases">
        <title>Unique genomic features of the anaerobic methanotrophic archaea.</title>
        <authorList>
            <person name="Chadwick G.L."/>
            <person name="Skennerton C.T."/>
            <person name="Laso-Perez R."/>
            <person name="Leu A.O."/>
            <person name="Speth D.R."/>
            <person name="Yu H."/>
            <person name="Morgan-Lang C."/>
            <person name="Hatzenpichler R."/>
            <person name="Goudeau D."/>
            <person name="Malmstrom R."/>
            <person name="Brazelton W.J."/>
            <person name="Woyke T."/>
            <person name="Hallam S.J."/>
            <person name="Tyson G.W."/>
            <person name="Wegener G."/>
            <person name="Boetius A."/>
            <person name="Orphan V."/>
        </authorList>
    </citation>
    <scope>NUCLEOTIDE SEQUENCE</scope>
</reference>
<keyword evidence="1" id="KW-0812">Transmembrane</keyword>
<name>A0A7G9YU43_9EURY</name>
<evidence type="ECO:0008006" key="3">
    <source>
        <dbReference type="Google" id="ProtNLM"/>
    </source>
</evidence>
<sequence>MDIEKAFDVFKNILESDKNYMRDDKQLGGFLFVSFIALQFYYRIYGKLIGKELLNNYSVSDVIEYLKRVHVLKIGGKTQLAEIPKKSRKLLEKLEYVLPEEPITKKG</sequence>
<dbReference type="AlphaFoldDB" id="A0A7G9YU43"/>
<evidence type="ECO:0000256" key="1">
    <source>
        <dbReference type="SAM" id="Phobius"/>
    </source>
</evidence>
<proteinExistence type="predicted"/>
<keyword evidence="1" id="KW-0472">Membrane</keyword>